<proteinExistence type="predicted"/>
<dbReference type="GO" id="GO:0006289">
    <property type="term" value="P:nucleotide-excision repair"/>
    <property type="evidence" value="ECO:0007669"/>
    <property type="project" value="TreeGrafter"/>
</dbReference>
<evidence type="ECO:0000313" key="2">
    <source>
        <dbReference type="EMBL" id="GAG08496.1"/>
    </source>
</evidence>
<sequence>FNKSYDKAINELSQRQIIEKIDTRWIYSGLPRPETQVKLNNISEETVKVFHYSSLLETMDITQAYREAHEGAILLHQSNPYRVKSLDVHHLEAQVEETNVGYYTEALKTIEISVNERIKEQNGGIKAGLGKVDVTEYYTEYKKMQREKIIDRQPLHLPPLHFHSIGFWFTIPDFLVNQIRREGLDLAGGLHAIEHAMIAISPLHAMCDPKDLGGVSTEHHRDTNEPTIFIYDGYMGGIGLSEKLFELLPELLVTTLNLIQGCKCVEGCPSC</sequence>
<feature type="non-terminal residue" evidence="2">
    <location>
        <position position="271"/>
    </location>
</feature>
<dbReference type="GO" id="GO:0036297">
    <property type="term" value="P:interstrand cross-link repair"/>
    <property type="evidence" value="ECO:0007669"/>
    <property type="project" value="TreeGrafter"/>
</dbReference>
<dbReference type="AlphaFoldDB" id="X0W776"/>
<dbReference type="InterPro" id="IPR018973">
    <property type="entry name" value="MZB"/>
</dbReference>
<gene>
    <name evidence="2" type="ORF">S01H1_35042</name>
</gene>
<evidence type="ECO:0000259" key="1">
    <source>
        <dbReference type="Pfam" id="PF09369"/>
    </source>
</evidence>
<comment type="caution">
    <text evidence="2">The sequence shown here is derived from an EMBL/GenBank/DDBJ whole genome shotgun (WGS) entry which is preliminary data.</text>
</comment>
<accession>X0W776</accession>
<reference evidence="2" key="1">
    <citation type="journal article" date="2014" name="Front. Microbiol.">
        <title>High frequency of phylogenetically diverse reductive dehalogenase-homologous genes in deep subseafloor sedimentary metagenomes.</title>
        <authorList>
            <person name="Kawai M."/>
            <person name="Futagami T."/>
            <person name="Toyoda A."/>
            <person name="Takaki Y."/>
            <person name="Nishi S."/>
            <person name="Hori S."/>
            <person name="Arai W."/>
            <person name="Tsubouchi T."/>
            <person name="Morono Y."/>
            <person name="Uchiyama I."/>
            <person name="Ito T."/>
            <person name="Fujiyama A."/>
            <person name="Inagaki F."/>
            <person name="Takami H."/>
        </authorList>
    </citation>
    <scope>NUCLEOTIDE SEQUENCE</scope>
    <source>
        <strain evidence="2">Expedition CK06-06</strain>
    </source>
</reference>
<feature type="domain" description="MrfA-like Zn-binding" evidence="1">
    <location>
        <begin position="193"/>
        <end position="271"/>
    </location>
</feature>
<dbReference type="GO" id="GO:0005634">
    <property type="term" value="C:nucleus"/>
    <property type="evidence" value="ECO:0007669"/>
    <property type="project" value="TreeGrafter"/>
</dbReference>
<protein>
    <recommendedName>
        <fullName evidence="1">MrfA-like Zn-binding domain-containing protein</fullName>
    </recommendedName>
</protein>
<name>X0W776_9ZZZZ</name>
<dbReference type="PANTHER" id="PTHR47957:SF3">
    <property type="entry name" value="ATP-DEPENDENT HELICASE HRQ1"/>
    <property type="match status" value="1"/>
</dbReference>
<feature type="non-terminal residue" evidence="2">
    <location>
        <position position="1"/>
    </location>
</feature>
<dbReference type="EMBL" id="BARS01021860">
    <property type="protein sequence ID" value="GAG08496.1"/>
    <property type="molecule type" value="Genomic_DNA"/>
</dbReference>
<dbReference type="GO" id="GO:0043138">
    <property type="term" value="F:3'-5' DNA helicase activity"/>
    <property type="evidence" value="ECO:0007669"/>
    <property type="project" value="TreeGrafter"/>
</dbReference>
<dbReference type="PANTHER" id="PTHR47957">
    <property type="entry name" value="ATP-DEPENDENT HELICASE HRQ1"/>
    <property type="match status" value="1"/>
</dbReference>
<dbReference type="Pfam" id="PF09369">
    <property type="entry name" value="MZB"/>
    <property type="match status" value="1"/>
</dbReference>
<organism evidence="2">
    <name type="scientific">marine sediment metagenome</name>
    <dbReference type="NCBI Taxonomy" id="412755"/>
    <lineage>
        <taxon>unclassified sequences</taxon>
        <taxon>metagenomes</taxon>
        <taxon>ecological metagenomes</taxon>
    </lineage>
</organism>